<name>A0A7S3PU06_9STRA</name>
<accession>A0A7S3PU06</accession>
<proteinExistence type="predicted"/>
<feature type="compositionally biased region" description="Basic and acidic residues" evidence="1">
    <location>
        <begin position="336"/>
        <end position="351"/>
    </location>
</feature>
<dbReference type="InterPro" id="IPR015943">
    <property type="entry name" value="WD40/YVTN_repeat-like_dom_sf"/>
</dbReference>
<dbReference type="AlphaFoldDB" id="A0A7S3PU06"/>
<feature type="region of interest" description="Disordered" evidence="1">
    <location>
        <begin position="328"/>
        <end position="351"/>
    </location>
</feature>
<protein>
    <submittedName>
        <fullName evidence="2">Uncharacterized protein</fullName>
    </submittedName>
</protein>
<dbReference type="Gene3D" id="2.130.10.10">
    <property type="entry name" value="YVTN repeat-like/Quinoprotein amine dehydrogenase"/>
    <property type="match status" value="1"/>
</dbReference>
<gene>
    <name evidence="2" type="ORF">CDEB00056_LOCUS335</name>
</gene>
<organism evidence="2">
    <name type="scientific">Chaetoceros debilis</name>
    <dbReference type="NCBI Taxonomy" id="122233"/>
    <lineage>
        <taxon>Eukaryota</taxon>
        <taxon>Sar</taxon>
        <taxon>Stramenopiles</taxon>
        <taxon>Ochrophyta</taxon>
        <taxon>Bacillariophyta</taxon>
        <taxon>Coscinodiscophyceae</taxon>
        <taxon>Chaetocerotophycidae</taxon>
        <taxon>Chaetocerotales</taxon>
        <taxon>Chaetocerotaceae</taxon>
        <taxon>Chaetoceros</taxon>
    </lineage>
</organism>
<evidence type="ECO:0000313" key="2">
    <source>
        <dbReference type="EMBL" id="CAE0455494.1"/>
    </source>
</evidence>
<evidence type="ECO:0000256" key="1">
    <source>
        <dbReference type="SAM" id="MobiDB-lite"/>
    </source>
</evidence>
<feature type="region of interest" description="Disordered" evidence="1">
    <location>
        <begin position="1"/>
        <end position="27"/>
    </location>
</feature>
<dbReference type="InterPro" id="IPR011047">
    <property type="entry name" value="Quinoprotein_ADH-like_sf"/>
</dbReference>
<sequence>MPLKKRKLQDVLETSEAEEQQPTRHHKADRVWTMGISECCNSYQYDEKMKQHQNYIANGKADLFEEYFKKKIEVPSKTSLLQLVTFICNGPVKERREYDHRIDEHLWEIKFAPSGVTIHSDSDDFSEDNEDDGDSVMKVYQICKANECRGMPTFGDEDDDATIVGTNHLVEHLNAIEVGSTVHFLYDYGSTTEVILKVLSVKSVDNATLCNFSSELVESKRSEKKGENEGPSKQLDASEIIHNVHAYHIPTERQIDFFYPTASKIILGEEHSLDYFTLGLCSRIKTESDTIFSTIQGKKQSSFSLIAKLSWENIDQFFTLVEEAFSVQSGPDPQMQDDKRNPGLRSDSQREISRHIFPPTPLGWCQFNKEKEENDLFEERGNSNPFRHYNSRRIFLCKREQEMREATRERITKDGNTFNFAATFPKTASQLTSGKFRWFKYQPILGRLEVGVGRASGIDFDKHHDILFPASQMLRSFDRKFKTLHDLLCEVEASWIVPNNSAMMRNLTSTPSSSPISEPLVMTTDTFLSQHDADLSPSEPLPQEPPTLSERGDAVIISNAKALHPVTSLTIAPQSKTNTSSSIVHVLYSGHKDGSICKWHLETNKMVWKKQVFKDNSESDCDSMTSDFHLVGIRGITVKEDSDGAHSVYAWSHIPDSPNNEPNEIRVLRGSNGEQYNELICEVDGDMNNHPKISCIVFSKLKYDNIWHDSIIVGFFATATTLNYDDNYTNFDLEEAEEVAHGNIMPFLGDETKETWRGHAGIIRSMAVIPDKYLVSCSEHSGHNFAEAIILWGASTPGIPLHRIDLFRKGDNVPGFGHRCKTFHPLNSLEGGIAINRNKILIGGGYGDMIVSLEIRGKDVDGSSCSSNKPTLKMIGHSHLGQRSYEDDYFKGCLVGSGNTAIISNEGCEEAWLFQMDCVGDHPFLDTDMSRRDSNGIEKLGRFEEDDKYKFKRAQSIASGKLLFSYQKVGLDNRAEGGPIALAIKGRYVVAGFQNGSIVKSSLLPVEYVDESCGSSNMHASSFLHSDSSDPHHFEDFGDTYVPEVGVPPETCIIQ</sequence>
<dbReference type="SUPFAM" id="SSF50998">
    <property type="entry name" value="Quinoprotein alcohol dehydrogenase-like"/>
    <property type="match status" value="1"/>
</dbReference>
<dbReference type="EMBL" id="HBIO01000463">
    <property type="protein sequence ID" value="CAE0455494.1"/>
    <property type="molecule type" value="Transcribed_RNA"/>
</dbReference>
<reference evidence="2" key="1">
    <citation type="submission" date="2021-01" db="EMBL/GenBank/DDBJ databases">
        <authorList>
            <person name="Corre E."/>
            <person name="Pelletier E."/>
            <person name="Niang G."/>
            <person name="Scheremetjew M."/>
            <person name="Finn R."/>
            <person name="Kale V."/>
            <person name="Holt S."/>
            <person name="Cochrane G."/>
            <person name="Meng A."/>
            <person name="Brown T."/>
            <person name="Cohen L."/>
        </authorList>
    </citation>
    <scope>NUCLEOTIDE SEQUENCE</scope>
    <source>
        <strain evidence="2">MM31A-1</strain>
    </source>
</reference>